<evidence type="ECO:0000313" key="11">
    <source>
        <dbReference type="Proteomes" id="UP001589703"/>
    </source>
</evidence>
<accession>A0ABV5V8D5</accession>
<feature type="transmembrane region" description="Helical" evidence="8">
    <location>
        <begin position="151"/>
        <end position="172"/>
    </location>
</feature>
<dbReference type="Proteomes" id="UP001589703">
    <property type="component" value="Unassembled WGS sequence"/>
</dbReference>
<keyword evidence="3 8" id="KW-0812">Transmembrane</keyword>
<dbReference type="Pfam" id="PF13515">
    <property type="entry name" value="FUSC_2"/>
    <property type="match status" value="1"/>
</dbReference>
<organism evidence="10 11">
    <name type="scientific">Streptomyces thermocoprophilus</name>
    <dbReference type="NCBI Taxonomy" id="78356"/>
    <lineage>
        <taxon>Bacteria</taxon>
        <taxon>Bacillati</taxon>
        <taxon>Actinomycetota</taxon>
        <taxon>Actinomycetes</taxon>
        <taxon>Kitasatosporales</taxon>
        <taxon>Streptomycetaceae</taxon>
        <taxon>Streptomyces</taxon>
    </lineage>
</organism>
<keyword evidence="5 8" id="KW-0472">Membrane</keyword>
<dbReference type="EMBL" id="JBHMAR010000002">
    <property type="protein sequence ID" value="MFB9734073.1"/>
    <property type="molecule type" value="Genomic_DNA"/>
</dbReference>
<evidence type="ECO:0000256" key="4">
    <source>
        <dbReference type="ARBA" id="ARBA00022989"/>
    </source>
</evidence>
<gene>
    <name evidence="10" type="ORF">ACFFRO_02750</name>
</gene>
<protein>
    <submittedName>
        <fullName evidence="10">FUSC family protein</fullName>
    </submittedName>
</protein>
<feature type="transmembrane region" description="Helical" evidence="8">
    <location>
        <begin position="386"/>
        <end position="413"/>
    </location>
</feature>
<name>A0ABV5V8D5_9ACTN</name>
<comment type="similarity">
    <text evidence="6">Belongs to the YccS/YhfK family.</text>
</comment>
<feature type="transmembrane region" description="Helical" evidence="8">
    <location>
        <begin position="76"/>
        <end position="94"/>
    </location>
</feature>
<keyword evidence="4 8" id="KW-1133">Transmembrane helix</keyword>
<evidence type="ECO:0000313" key="10">
    <source>
        <dbReference type="EMBL" id="MFB9734073.1"/>
    </source>
</evidence>
<proteinExistence type="inferred from homology"/>
<evidence type="ECO:0000256" key="2">
    <source>
        <dbReference type="ARBA" id="ARBA00022475"/>
    </source>
</evidence>
<keyword evidence="2" id="KW-1003">Cell membrane</keyword>
<dbReference type="PANTHER" id="PTHR30509">
    <property type="entry name" value="P-HYDROXYBENZOIC ACID EFFLUX PUMP SUBUNIT-RELATED"/>
    <property type="match status" value="1"/>
</dbReference>
<feature type="region of interest" description="Disordered" evidence="7">
    <location>
        <begin position="200"/>
        <end position="221"/>
    </location>
</feature>
<sequence length="579" mass="60576">MPARRPSRLPLADALRLGRPPEIWFKPALSVVVSAGVPNLLLVALGRLDLAVYTMAGSLCALYAHNRPYAARARTLAGVVLGMTAGLAVSLVTASLTTDAAVLVAVGAALAAVQKALCDATRIGPPGHVILTFVSSAALFAPQRLDQVPAHLAPAVAAGVWAWAVCMAPGLLRPHGPERRATAQALTEAATHAEAYGAAATAGTPRTHDATHAPGAAAPHATRTADAGHAGRARAAAAVHAAWQALLATGARTTRTRHALGHLLVRAEVALAAPADTDPERLRAWARALRGTGPLPHVDDLPGEAAELHGTDIEQTLPVRPLHRRLATLAPVAARCFLGCALAGWASLALGFDRPYWALVTAASLYQANLTLTWSRSVQRVVGNLLGVLLFAAIVPLAHLHQALLVLFCLALSFGAEALIGRNYWLGSVCVTPMALLITEFGRFQDSGELITERVLDTLVGALLGFAAALAVTDRTAGARLESALTAAERTREHTVRLLAAPHTAPAALEHARRALAAALVELRGTADAAAGEWWQRALPLDRVVLAEQAGHRTLAETVRRQGLTPAPRTDTQAEDVRP</sequence>
<dbReference type="InterPro" id="IPR049453">
    <property type="entry name" value="Memb_transporter_dom"/>
</dbReference>
<comment type="subcellular location">
    <subcellularLocation>
        <location evidence="1">Cell membrane</location>
        <topology evidence="1">Multi-pass membrane protein</topology>
    </subcellularLocation>
</comment>
<dbReference type="PANTHER" id="PTHR30509:SF9">
    <property type="entry name" value="MULTIDRUG RESISTANCE PROTEIN MDTO"/>
    <property type="match status" value="1"/>
</dbReference>
<comment type="caution">
    <text evidence="10">The sequence shown here is derived from an EMBL/GenBank/DDBJ whole genome shotgun (WGS) entry which is preliminary data.</text>
</comment>
<dbReference type="RefSeq" id="WP_247462124.1">
    <property type="nucleotide sequence ID" value="NZ_JBHMAR010000002.1"/>
</dbReference>
<feature type="compositionally biased region" description="Low complexity" evidence="7">
    <location>
        <begin position="212"/>
        <end position="221"/>
    </location>
</feature>
<feature type="domain" description="Integral membrane bound transporter" evidence="9">
    <location>
        <begin position="342"/>
        <end position="467"/>
    </location>
</feature>
<keyword evidence="11" id="KW-1185">Reference proteome</keyword>
<evidence type="ECO:0000256" key="6">
    <source>
        <dbReference type="ARBA" id="ARBA00043993"/>
    </source>
</evidence>
<evidence type="ECO:0000256" key="5">
    <source>
        <dbReference type="ARBA" id="ARBA00023136"/>
    </source>
</evidence>
<evidence type="ECO:0000256" key="7">
    <source>
        <dbReference type="SAM" id="MobiDB-lite"/>
    </source>
</evidence>
<reference evidence="10 11" key="1">
    <citation type="submission" date="2024-09" db="EMBL/GenBank/DDBJ databases">
        <authorList>
            <person name="Sun Q."/>
            <person name="Mori K."/>
        </authorList>
    </citation>
    <scope>NUCLEOTIDE SEQUENCE [LARGE SCALE GENOMIC DNA]</scope>
    <source>
        <strain evidence="10 11">JCM 10918</strain>
    </source>
</reference>
<evidence type="ECO:0000256" key="1">
    <source>
        <dbReference type="ARBA" id="ARBA00004651"/>
    </source>
</evidence>
<evidence type="ECO:0000259" key="9">
    <source>
        <dbReference type="Pfam" id="PF13515"/>
    </source>
</evidence>
<feature type="region of interest" description="Disordered" evidence="7">
    <location>
        <begin position="557"/>
        <end position="579"/>
    </location>
</feature>
<evidence type="ECO:0000256" key="8">
    <source>
        <dbReference type="SAM" id="Phobius"/>
    </source>
</evidence>
<evidence type="ECO:0000256" key="3">
    <source>
        <dbReference type="ARBA" id="ARBA00022692"/>
    </source>
</evidence>